<proteinExistence type="predicted"/>
<dbReference type="RefSeq" id="WP_205184361.1">
    <property type="nucleotide sequence ID" value="NZ_JAFBFC010000001.1"/>
</dbReference>
<comment type="caution">
    <text evidence="2">The sequence shown here is derived from an EMBL/GenBank/DDBJ whole genome shotgun (WGS) entry which is preliminary data.</text>
</comment>
<feature type="transmembrane region" description="Helical" evidence="1">
    <location>
        <begin position="20"/>
        <end position="48"/>
    </location>
</feature>
<evidence type="ECO:0008006" key="4">
    <source>
        <dbReference type="Google" id="ProtNLM"/>
    </source>
</evidence>
<evidence type="ECO:0000313" key="3">
    <source>
        <dbReference type="Proteomes" id="UP000809829"/>
    </source>
</evidence>
<sequence>MTSNVLKWVAGGLEALWGLPIIGGTLVVSLLWTPLLFMLALHIVGLVFAIRAGKKPNGHVVGIIASCLGWIPVVGMIMHILTAIFLMVEAGKNE</sequence>
<dbReference type="Proteomes" id="UP000809829">
    <property type="component" value="Unassembled WGS sequence"/>
</dbReference>
<feature type="transmembrane region" description="Helical" evidence="1">
    <location>
        <begin position="60"/>
        <end position="88"/>
    </location>
</feature>
<keyword evidence="1" id="KW-0812">Transmembrane</keyword>
<accession>A0ABS2QRL8</accession>
<dbReference type="EMBL" id="JAFBFC010000001">
    <property type="protein sequence ID" value="MBM7702089.1"/>
    <property type="molecule type" value="Genomic_DNA"/>
</dbReference>
<evidence type="ECO:0000256" key="1">
    <source>
        <dbReference type="SAM" id="Phobius"/>
    </source>
</evidence>
<organism evidence="2 3">
    <name type="scientific">Priestia iocasae</name>
    <dbReference type="NCBI Taxonomy" id="2291674"/>
    <lineage>
        <taxon>Bacteria</taxon>
        <taxon>Bacillati</taxon>
        <taxon>Bacillota</taxon>
        <taxon>Bacilli</taxon>
        <taxon>Bacillales</taxon>
        <taxon>Bacillaceae</taxon>
        <taxon>Priestia</taxon>
    </lineage>
</organism>
<protein>
    <recommendedName>
        <fullName evidence="4">DUF4190 domain-containing protein</fullName>
    </recommendedName>
</protein>
<keyword evidence="1" id="KW-0472">Membrane</keyword>
<reference evidence="2 3" key="1">
    <citation type="submission" date="2021-01" db="EMBL/GenBank/DDBJ databases">
        <title>Genomic Encyclopedia of Type Strains, Phase IV (KMG-IV): sequencing the most valuable type-strain genomes for metagenomic binning, comparative biology and taxonomic classification.</title>
        <authorList>
            <person name="Goeker M."/>
        </authorList>
    </citation>
    <scope>NUCLEOTIDE SEQUENCE [LARGE SCALE GENOMIC DNA]</scope>
    <source>
        <strain evidence="2 3">DSM 104297</strain>
    </source>
</reference>
<name>A0ABS2QRL8_9BACI</name>
<keyword evidence="1" id="KW-1133">Transmembrane helix</keyword>
<gene>
    <name evidence="2" type="ORF">JOC83_000915</name>
</gene>
<evidence type="ECO:0000313" key="2">
    <source>
        <dbReference type="EMBL" id="MBM7702089.1"/>
    </source>
</evidence>
<keyword evidence="3" id="KW-1185">Reference proteome</keyword>